<dbReference type="EMBL" id="QLTR01000008">
    <property type="protein sequence ID" value="RAS65214.1"/>
    <property type="molecule type" value="Genomic_DNA"/>
</dbReference>
<organism evidence="1 2">
    <name type="scientific">Vibrio diazotrophicus</name>
    <dbReference type="NCBI Taxonomy" id="685"/>
    <lineage>
        <taxon>Bacteria</taxon>
        <taxon>Pseudomonadati</taxon>
        <taxon>Pseudomonadota</taxon>
        <taxon>Gammaproteobacteria</taxon>
        <taxon>Vibrionales</taxon>
        <taxon>Vibrionaceae</taxon>
        <taxon>Vibrio</taxon>
    </lineage>
</organism>
<comment type="caution">
    <text evidence="1">The sequence shown here is derived from an EMBL/GenBank/DDBJ whole genome shotgun (WGS) entry which is preliminary data.</text>
</comment>
<proteinExistence type="predicted"/>
<accession>A0A329EA07</accession>
<reference evidence="1 2" key="1">
    <citation type="submission" date="2018-06" db="EMBL/GenBank/DDBJ databases">
        <title>Freshwater and sediment microbial communities from various areas in North America, analyzing microbe dynamics in response to fracking.</title>
        <authorList>
            <person name="Lamendella R."/>
        </authorList>
    </citation>
    <scope>NUCLEOTIDE SEQUENCE [LARGE SCALE GENOMIC DNA]</scope>
    <source>
        <strain evidence="1 2">99A</strain>
    </source>
</reference>
<evidence type="ECO:0000313" key="1">
    <source>
        <dbReference type="EMBL" id="RAS65214.1"/>
    </source>
</evidence>
<dbReference type="Proteomes" id="UP000248729">
    <property type="component" value="Unassembled WGS sequence"/>
</dbReference>
<gene>
    <name evidence="1" type="ORF">DET48_10886</name>
</gene>
<sequence length="194" mass="22367">MYLSILRLFITAKCGFSVSTSIEEYFMTDSYPNVVKVKNQWLFDQVEVEFPTPESLKGRAIYQSLCEENTVTPLIQSAQETGVNLDEIYLVDFHRLTVMFSLLQALRGRDEQEQNYLLEFFTQIIFSEPCYLYVGFKQAEPVAAALITQAENELLISDIVVKDLTYSSVEQFSQAVTQKWLKSNEFSGSFYIEH</sequence>
<evidence type="ECO:0000313" key="2">
    <source>
        <dbReference type="Proteomes" id="UP000248729"/>
    </source>
</evidence>
<evidence type="ECO:0008006" key="3">
    <source>
        <dbReference type="Google" id="ProtNLM"/>
    </source>
</evidence>
<dbReference type="AlphaFoldDB" id="A0A329EA07"/>
<protein>
    <recommendedName>
        <fullName evidence="3">Flavodoxin</fullName>
    </recommendedName>
</protein>
<name>A0A329EA07_VIBDI</name>